<organism evidence="2 3">
    <name type="scientific">Mycena albidolilacea</name>
    <dbReference type="NCBI Taxonomy" id="1033008"/>
    <lineage>
        <taxon>Eukaryota</taxon>
        <taxon>Fungi</taxon>
        <taxon>Dikarya</taxon>
        <taxon>Basidiomycota</taxon>
        <taxon>Agaricomycotina</taxon>
        <taxon>Agaricomycetes</taxon>
        <taxon>Agaricomycetidae</taxon>
        <taxon>Agaricales</taxon>
        <taxon>Marasmiineae</taxon>
        <taxon>Mycenaceae</taxon>
        <taxon>Mycena</taxon>
    </lineage>
</organism>
<dbReference type="GO" id="GO:0016787">
    <property type="term" value="F:hydrolase activity"/>
    <property type="evidence" value="ECO:0007669"/>
    <property type="project" value="UniProtKB-KW"/>
</dbReference>
<comment type="caution">
    <text evidence="2">The sequence shown here is derived from an EMBL/GenBank/DDBJ whole genome shotgun (WGS) entry which is preliminary data.</text>
</comment>
<accession>A0AAD6YZL4</accession>
<keyword evidence="2" id="KW-0378">Hydrolase</keyword>
<protein>
    <submittedName>
        <fullName evidence="2">Alpha/Beta hydrolase protein</fullName>
    </submittedName>
</protein>
<dbReference type="InterPro" id="IPR029058">
    <property type="entry name" value="AB_hydrolase_fold"/>
</dbReference>
<dbReference type="EMBL" id="JARIHO010000118">
    <property type="protein sequence ID" value="KAJ7302275.1"/>
    <property type="molecule type" value="Genomic_DNA"/>
</dbReference>
<dbReference type="Proteomes" id="UP001218218">
    <property type="component" value="Unassembled WGS sequence"/>
</dbReference>
<sequence>MESVTIAHSHCEDCFTGVKHSGEPVGKSITIADIPTYLSEPSSSIASQSGPKKVVLFFADVYGPFYLNNQLLQDYFASQGFFVVGIDYFLGDPIFKQPEGYDRDAWIGASRAKALEITPKWIEEVRKQYGAESKYCAVGYCFGAPFAMDVGGTDDIVAGAFAHPGLLTEKHFQDLKHPLLMSCAESDFTFSTEFRRRAEDILVEKKAQYQIQIFSGVKHGFAVRGELENPDVRYAKEESARSIAGWFTRFSA</sequence>
<dbReference type="AlphaFoldDB" id="A0AAD6YZL4"/>
<gene>
    <name evidence="2" type="ORF">DFH08DRAFT_905594</name>
</gene>
<proteinExistence type="predicted"/>
<evidence type="ECO:0000313" key="2">
    <source>
        <dbReference type="EMBL" id="KAJ7302275.1"/>
    </source>
</evidence>
<dbReference type="Pfam" id="PF01738">
    <property type="entry name" value="DLH"/>
    <property type="match status" value="1"/>
</dbReference>
<reference evidence="2" key="1">
    <citation type="submission" date="2023-03" db="EMBL/GenBank/DDBJ databases">
        <title>Massive genome expansion in bonnet fungi (Mycena s.s.) driven by repeated elements and novel gene families across ecological guilds.</title>
        <authorList>
            <consortium name="Lawrence Berkeley National Laboratory"/>
            <person name="Harder C.B."/>
            <person name="Miyauchi S."/>
            <person name="Viragh M."/>
            <person name="Kuo A."/>
            <person name="Thoen E."/>
            <person name="Andreopoulos B."/>
            <person name="Lu D."/>
            <person name="Skrede I."/>
            <person name="Drula E."/>
            <person name="Henrissat B."/>
            <person name="Morin E."/>
            <person name="Kohler A."/>
            <person name="Barry K."/>
            <person name="LaButti K."/>
            <person name="Morin E."/>
            <person name="Salamov A."/>
            <person name="Lipzen A."/>
            <person name="Mereny Z."/>
            <person name="Hegedus B."/>
            <person name="Baldrian P."/>
            <person name="Stursova M."/>
            <person name="Weitz H."/>
            <person name="Taylor A."/>
            <person name="Grigoriev I.V."/>
            <person name="Nagy L.G."/>
            <person name="Martin F."/>
            <person name="Kauserud H."/>
        </authorList>
    </citation>
    <scope>NUCLEOTIDE SEQUENCE</scope>
    <source>
        <strain evidence="2">CBHHK002</strain>
    </source>
</reference>
<evidence type="ECO:0000259" key="1">
    <source>
        <dbReference type="Pfam" id="PF01738"/>
    </source>
</evidence>
<dbReference type="PANTHER" id="PTHR17630:SF44">
    <property type="entry name" value="PROTEIN AIM2"/>
    <property type="match status" value="1"/>
</dbReference>
<dbReference type="InterPro" id="IPR002925">
    <property type="entry name" value="Dienelactn_hydro"/>
</dbReference>
<dbReference type="Gene3D" id="3.40.50.1820">
    <property type="entry name" value="alpha/beta hydrolase"/>
    <property type="match status" value="1"/>
</dbReference>
<evidence type="ECO:0000313" key="3">
    <source>
        <dbReference type="Proteomes" id="UP001218218"/>
    </source>
</evidence>
<feature type="domain" description="Dienelactone hydrolase" evidence="1">
    <location>
        <begin position="44"/>
        <end position="250"/>
    </location>
</feature>
<name>A0AAD6YZL4_9AGAR</name>
<dbReference type="PANTHER" id="PTHR17630">
    <property type="entry name" value="DIENELACTONE HYDROLASE"/>
    <property type="match status" value="1"/>
</dbReference>
<keyword evidence="3" id="KW-1185">Reference proteome</keyword>
<dbReference type="SUPFAM" id="SSF53474">
    <property type="entry name" value="alpha/beta-Hydrolases"/>
    <property type="match status" value="1"/>
</dbReference>